<reference evidence="4" key="1">
    <citation type="journal article" date="2020" name="mSystems">
        <title>Genome- and Community-Level Interaction Insights into Carbon Utilization and Element Cycling Functions of Hydrothermarchaeota in Hydrothermal Sediment.</title>
        <authorList>
            <person name="Zhou Z."/>
            <person name="Liu Y."/>
            <person name="Xu W."/>
            <person name="Pan J."/>
            <person name="Luo Z.H."/>
            <person name="Li M."/>
        </authorList>
    </citation>
    <scope>NUCLEOTIDE SEQUENCE [LARGE SCALE GENOMIC DNA]</scope>
    <source>
        <strain evidence="4">HyVt-527</strain>
    </source>
</reference>
<feature type="chain" id="PRO_5030868368" description="T9SS type A sorting domain-containing protein" evidence="1">
    <location>
        <begin position="22"/>
        <end position="594"/>
    </location>
</feature>
<dbReference type="Gene3D" id="2.60.40.4070">
    <property type="match status" value="1"/>
</dbReference>
<dbReference type="SUPFAM" id="SSF56219">
    <property type="entry name" value="DNase I-like"/>
    <property type="match status" value="1"/>
</dbReference>
<evidence type="ECO:0000313" key="4">
    <source>
        <dbReference type="EMBL" id="HHJ51865.1"/>
    </source>
</evidence>
<accession>A0A7V5PND4</accession>
<evidence type="ECO:0000259" key="3">
    <source>
        <dbReference type="Pfam" id="PF13860"/>
    </source>
</evidence>
<dbReference type="PANTHER" id="PTHR42834:SF1">
    <property type="entry name" value="ENDONUCLEASE_EXONUCLEASE_PHOSPHATASE FAMILY PROTEIN (AFU_ORTHOLOGUE AFUA_3G09210)"/>
    <property type="match status" value="1"/>
</dbReference>
<dbReference type="Pfam" id="PF13860">
    <property type="entry name" value="FlgD_ig"/>
    <property type="match status" value="1"/>
</dbReference>
<dbReference type="InterPro" id="IPR036691">
    <property type="entry name" value="Endo/exonu/phosph_ase_sf"/>
</dbReference>
<evidence type="ECO:0000259" key="2">
    <source>
        <dbReference type="Pfam" id="PF03372"/>
    </source>
</evidence>
<dbReference type="EMBL" id="DROD01000114">
    <property type="protein sequence ID" value="HHJ51865.1"/>
    <property type="molecule type" value="Genomic_DNA"/>
</dbReference>
<dbReference type="GO" id="GO:0003824">
    <property type="term" value="F:catalytic activity"/>
    <property type="evidence" value="ECO:0007669"/>
    <property type="project" value="InterPro"/>
</dbReference>
<proteinExistence type="predicted"/>
<dbReference type="InterPro" id="IPR005135">
    <property type="entry name" value="Endo/exonuclease/phosphatase"/>
</dbReference>
<gene>
    <name evidence="4" type="ORF">ENJ89_01610</name>
</gene>
<comment type="caution">
    <text evidence="4">The sequence shown here is derived from an EMBL/GenBank/DDBJ whole genome shotgun (WGS) entry which is preliminary data.</text>
</comment>
<feature type="domain" description="Endonuclease/exonuclease/phosphatase" evidence="2">
    <location>
        <begin position="35"/>
        <end position="280"/>
    </location>
</feature>
<sequence length="594" mass="65671">MKRVAFLTWLVSLLFVLPAFSQYNPAGTDSTIDVLTWNIEWFPKDGQNTIDEVAQIITDLEGDLYGVQEISDTTAFKQLLSQLPGWDGILSPHEYSDGTYQKVGIIYNTDEVTVHDYQLLFEDDWYAFPHPPMEFTVTVTENGHTFDFKLIVVHLKAYDDSESEQRRKAAMDSLKNYIDEQLALGGEQDFILLGDFNDHLEDPPEDNIFQKMLDDSATYTFLTEPLVGIQGSYIGYNEPNLIDHICVTNDALNEYGDQGTTQVLYLDNENSAYPDEVSDHRPVLSSFAFDNGVSYTPIADIHAHIGQYLGQTVTVKGVVTIGAGIFATSYTSLYIQDSSDAGINIYYGSGLLSDLVQGVEVKITGEVANYNGLHEIKYQSHQILSTNQPLPDPWTITTVSINDTSADPGRWVTVSGEIESISGNTSMMINDGSGAGKIYFDPDAGLDISDFSVGDRIRVTGVKTVYNYEGEVQPGYQSDIVKEGTSLVNEHPVLPSSPVLYPNLPNPFGAGSSRANSQTAIRFSLPAPGAVSVEIFSATGQLVWRLTRQQAAGFSRILWRGTNLQGKPVPSGIYFYNLNFRHKRVGSGKMLLLR</sequence>
<dbReference type="Pfam" id="PF03372">
    <property type="entry name" value="Exo_endo_phos"/>
    <property type="match status" value="1"/>
</dbReference>
<dbReference type="PANTHER" id="PTHR42834">
    <property type="entry name" value="ENDONUCLEASE/EXONUCLEASE/PHOSPHATASE FAMILY PROTEIN (AFU_ORTHOLOGUE AFUA_3G09210)"/>
    <property type="match status" value="1"/>
</dbReference>
<name>A0A7V5PND4_CALAY</name>
<dbReference type="InterPro" id="IPR025965">
    <property type="entry name" value="FlgD/Vpr_Ig-like"/>
</dbReference>
<protein>
    <recommendedName>
        <fullName evidence="5">T9SS type A sorting domain-containing protein</fullName>
    </recommendedName>
</protein>
<evidence type="ECO:0000256" key="1">
    <source>
        <dbReference type="SAM" id="SignalP"/>
    </source>
</evidence>
<dbReference type="AlphaFoldDB" id="A0A7V5PND4"/>
<feature type="signal peptide" evidence="1">
    <location>
        <begin position="1"/>
        <end position="21"/>
    </location>
</feature>
<feature type="domain" description="FlgD/Vpr Ig-like" evidence="3">
    <location>
        <begin position="517"/>
        <end position="575"/>
    </location>
</feature>
<dbReference type="Gene3D" id="3.60.10.10">
    <property type="entry name" value="Endonuclease/exonuclease/phosphatase"/>
    <property type="match status" value="1"/>
</dbReference>
<keyword evidence="1" id="KW-0732">Signal</keyword>
<evidence type="ECO:0008006" key="5">
    <source>
        <dbReference type="Google" id="ProtNLM"/>
    </source>
</evidence>
<organism evidence="4">
    <name type="scientific">Caldithrix abyssi</name>
    <dbReference type="NCBI Taxonomy" id="187145"/>
    <lineage>
        <taxon>Bacteria</taxon>
        <taxon>Pseudomonadati</taxon>
        <taxon>Calditrichota</taxon>
        <taxon>Calditrichia</taxon>
        <taxon>Calditrichales</taxon>
        <taxon>Calditrichaceae</taxon>
        <taxon>Caldithrix</taxon>
    </lineage>
</organism>
<dbReference type="Proteomes" id="UP000886124">
    <property type="component" value="Unassembled WGS sequence"/>
</dbReference>